<keyword evidence="4 11" id="KW-0812">Transmembrane</keyword>
<feature type="non-terminal residue" evidence="13">
    <location>
        <position position="1069"/>
    </location>
</feature>
<keyword evidence="14" id="KW-1185">Reference proteome</keyword>
<dbReference type="InterPro" id="IPR001680">
    <property type="entry name" value="WD40_rpt"/>
</dbReference>
<organism evidence="13 14">
    <name type="scientific">Clydaea vesicula</name>
    <dbReference type="NCBI Taxonomy" id="447962"/>
    <lineage>
        <taxon>Eukaryota</taxon>
        <taxon>Fungi</taxon>
        <taxon>Fungi incertae sedis</taxon>
        <taxon>Chytridiomycota</taxon>
        <taxon>Chytridiomycota incertae sedis</taxon>
        <taxon>Chytridiomycetes</taxon>
        <taxon>Lobulomycetales</taxon>
        <taxon>Lobulomycetaceae</taxon>
        <taxon>Clydaea</taxon>
    </lineage>
</organism>
<keyword evidence="6" id="KW-0256">Endoplasmic reticulum</keyword>
<dbReference type="SUPFAM" id="SSF50978">
    <property type="entry name" value="WD40 repeat-like"/>
    <property type="match status" value="1"/>
</dbReference>
<feature type="domain" description="Zn(2)-C6 fungal-type" evidence="12">
    <location>
        <begin position="507"/>
        <end position="536"/>
    </location>
</feature>
<keyword evidence="3" id="KW-0853">WD repeat</keyword>
<reference evidence="13" key="1">
    <citation type="submission" date="2020-05" db="EMBL/GenBank/DDBJ databases">
        <title>Phylogenomic resolution of chytrid fungi.</title>
        <authorList>
            <person name="Stajich J.E."/>
            <person name="Amses K."/>
            <person name="Simmons R."/>
            <person name="Seto K."/>
            <person name="Myers J."/>
            <person name="Bonds A."/>
            <person name="Quandt C.A."/>
            <person name="Barry K."/>
            <person name="Liu P."/>
            <person name="Grigoriev I."/>
            <person name="Longcore J.E."/>
            <person name="James T.Y."/>
        </authorList>
    </citation>
    <scope>NUCLEOTIDE SEQUENCE</scope>
    <source>
        <strain evidence="13">JEL0476</strain>
    </source>
</reference>
<dbReference type="Gene3D" id="4.10.240.10">
    <property type="entry name" value="Zn(2)-C6 fungal-type DNA-binding domain"/>
    <property type="match status" value="1"/>
</dbReference>
<dbReference type="PROSITE" id="PS00463">
    <property type="entry name" value="ZN2_CY6_FUNGAL_1"/>
    <property type="match status" value="1"/>
</dbReference>
<evidence type="ECO:0000256" key="6">
    <source>
        <dbReference type="ARBA" id="ARBA00022824"/>
    </source>
</evidence>
<dbReference type="GO" id="GO:0008270">
    <property type="term" value="F:zinc ion binding"/>
    <property type="evidence" value="ECO:0007669"/>
    <property type="project" value="InterPro"/>
</dbReference>
<proteinExistence type="predicted"/>
<evidence type="ECO:0000256" key="11">
    <source>
        <dbReference type="SAM" id="Phobius"/>
    </source>
</evidence>
<dbReference type="PANTHER" id="PTHR23284">
    <property type="entry name" value="PROLACTIN REGULATORY ELEMENT BINDING PROTEIN"/>
    <property type="match status" value="1"/>
</dbReference>
<keyword evidence="2" id="KW-0813">Transport</keyword>
<dbReference type="InterPro" id="IPR036864">
    <property type="entry name" value="Zn2-C6_fun-type_DNA-bd_sf"/>
</dbReference>
<dbReference type="SMART" id="SM00320">
    <property type="entry name" value="WD40"/>
    <property type="match status" value="3"/>
</dbReference>
<dbReference type="Gene3D" id="2.130.10.10">
    <property type="entry name" value="YVTN repeat-like/Quinoprotein amine dehydrogenase"/>
    <property type="match status" value="1"/>
</dbReference>
<dbReference type="PANTHER" id="PTHR23284:SF0">
    <property type="entry name" value="PROLACTIN REGULATORY ELEMENT-BINDING PROTEIN"/>
    <property type="match status" value="1"/>
</dbReference>
<keyword evidence="10 11" id="KW-0472">Membrane</keyword>
<evidence type="ECO:0000313" key="13">
    <source>
        <dbReference type="EMBL" id="KAJ3214199.1"/>
    </source>
</evidence>
<dbReference type="SUPFAM" id="SSF57701">
    <property type="entry name" value="Zn2/Cys6 DNA-binding domain"/>
    <property type="match status" value="1"/>
</dbReference>
<comment type="subcellular location">
    <subcellularLocation>
        <location evidence="1">Endoplasmic reticulum membrane</location>
        <topology evidence="1">Single-pass membrane protein</topology>
    </subcellularLocation>
</comment>
<keyword evidence="5" id="KW-0677">Repeat</keyword>
<evidence type="ECO:0000256" key="7">
    <source>
        <dbReference type="ARBA" id="ARBA00022892"/>
    </source>
</evidence>
<dbReference type="EMBL" id="JADGJW010000642">
    <property type="protein sequence ID" value="KAJ3214199.1"/>
    <property type="molecule type" value="Genomic_DNA"/>
</dbReference>
<sequence>MLKVAIPISNIQIFPNQNKFYVGGGGGQNKNGIKNQICCLEFKDDTLKLTSTFQWSNEEDSCTSLAINPVDKVLVAGINSSDESIEKGNNLNCRFYRIENNANNELVHEKSIKTVDCLTGEHYQKVCVFSPNGKFIATGTTDGKLMIFKWPTLDEFLPNLFLKHDIYDCSFNDDSSLLLACTNKKCFTINLLTGKEEWSIEPFQLKEPPCDFRASKFGSKSTNDTIFIISNLKNRKKSFILKYKLVKTENGQNAQLVKKQSISNNPVINFTISKDGLKLAGATQDLSILVMDHNLNVLSKLTGTHGLAITGLSFDLSGHHLLSVSADSTIKVSKVQSYRGGNLVFNSLFIIVFFILLGLIFNLIIDENLEGGEESYSVNFKNLFYLKDLVFGNMNASALNNKQNYIANLNTDRIATICPSNLKRFEQVQELYMLYFGSTKLVDSSNNSCPPSLISKNVNDSNLTLFPNFYNETIQNDTTDAKGKRVTLGVKKLSDNSYKRGKISSKACNFCRKKKIKCTGNKPCKSCIDNNSDCVFSEKVKKRGPKEKIKYGENFTLIKLENTNTFLGTSNKDVSMNLNEILKVYENHFYNILEPPIPSHSYIQEFSTDEALSIFINNEIPLVDQSNELRNALINLKLPQNFNKLKTPHVQISLLPLYFTLFSCYAKASGFNFFPNQESYLLKTENDNENNFVYPIKAKGQSDREYSLSLAVNIDFVMNKINKFKFLGAGAFKMHCAICCLYSKSSLVFRKEFGGNARSASLFLAEEGFKLLEFEKKDSKYMENMLDYVFIQYCYGEKEKAIKGCGDEINNSDLLHDSEWEKYFRISNIPIFKDPNNYKITDFTNICFLLRKCIKFSVVVESKQNEFKNNEVLSECIKLNQELLIWFKNSPSTAKLFTSLSDFISGVKKITGANWVEIINISRLLSFYIYSLIKLHSTNNNFNPTYKFNFTLDGKLQGTSMEIILCAIRALSSLFSTFPTKKTLEELKGNFADSKRWMFYPDLMIYFSIILKDITNISLKCLETSYNWSNIKELRREVLFYHLKNVFLVILKRLNTKLSLRCLREVELK</sequence>
<dbReference type="GO" id="GO:0005789">
    <property type="term" value="C:endoplasmic reticulum membrane"/>
    <property type="evidence" value="ECO:0007669"/>
    <property type="project" value="UniProtKB-SubCell"/>
</dbReference>
<dbReference type="GO" id="GO:0006888">
    <property type="term" value="P:endoplasmic reticulum to Golgi vesicle-mediated transport"/>
    <property type="evidence" value="ECO:0007669"/>
    <property type="project" value="TreeGrafter"/>
</dbReference>
<dbReference type="PROSITE" id="PS50048">
    <property type="entry name" value="ZN2_CY6_FUNGAL_2"/>
    <property type="match status" value="1"/>
</dbReference>
<dbReference type="InterPro" id="IPR015943">
    <property type="entry name" value="WD40/YVTN_repeat-like_dom_sf"/>
</dbReference>
<evidence type="ECO:0000256" key="3">
    <source>
        <dbReference type="ARBA" id="ARBA00022574"/>
    </source>
</evidence>
<dbReference type="SMART" id="SM00066">
    <property type="entry name" value="GAL4"/>
    <property type="match status" value="1"/>
</dbReference>
<evidence type="ECO:0000256" key="9">
    <source>
        <dbReference type="ARBA" id="ARBA00022989"/>
    </source>
</evidence>
<dbReference type="Pfam" id="PF00400">
    <property type="entry name" value="WD40"/>
    <property type="match status" value="2"/>
</dbReference>
<accession>A0AAD5TX96</accession>
<dbReference type="Proteomes" id="UP001211065">
    <property type="component" value="Unassembled WGS sequence"/>
</dbReference>
<dbReference type="InterPro" id="IPR045260">
    <property type="entry name" value="Sec12-like"/>
</dbReference>
<keyword evidence="7" id="KW-0931">ER-Golgi transport</keyword>
<evidence type="ECO:0000259" key="12">
    <source>
        <dbReference type="PROSITE" id="PS50048"/>
    </source>
</evidence>
<keyword evidence="9 11" id="KW-1133">Transmembrane helix</keyword>
<dbReference type="AlphaFoldDB" id="A0AAD5TX96"/>
<evidence type="ECO:0000313" key="14">
    <source>
        <dbReference type="Proteomes" id="UP001211065"/>
    </source>
</evidence>
<protein>
    <recommendedName>
        <fullName evidence="12">Zn(2)-C6 fungal-type domain-containing protein</fullName>
    </recommendedName>
</protein>
<dbReference type="Pfam" id="PF00172">
    <property type="entry name" value="Zn_clus"/>
    <property type="match status" value="1"/>
</dbReference>
<comment type="caution">
    <text evidence="13">The sequence shown here is derived from an EMBL/GenBank/DDBJ whole genome shotgun (WGS) entry which is preliminary data.</text>
</comment>
<dbReference type="GO" id="GO:0000981">
    <property type="term" value="F:DNA-binding transcription factor activity, RNA polymerase II-specific"/>
    <property type="evidence" value="ECO:0007669"/>
    <property type="project" value="InterPro"/>
</dbReference>
<evidence type="ECO:0000256" key="10">
    <source>
        <dbReference type="ARBA" id="ARBA00023136"/>
    </source>
</evidence>
<dbReference type="InterPro" id="IPR036322">
    <property type="entry name" value="WD40_repeat_dom_sf"/>
</dbReference>
<keyword evidence="8" id="KW-0653">Protein transport</keyword>
<evidence type="ECO:0000256" key="4">
    <source>
        <dbReference type="ARBA" id="ARBA00022692"/>
    </source>
</evidence>
<dbReference type="GO" id="GO:0003400">
    <property type="term" value="P:regulation of COPII vesicle coating"/>
    <property type="evidence" value="ECO:0007669"/>
    <property type="project" value="TreeGrafter"/>
</dbReference>
<evidence type="ECO:0000256" key="2">
    <source>
        <dbReference type="ARBA" id="ARBA00022448"/>
    </source>
</evidence>
<feature type="transmembrane region" description="Helical" evidence="11">
    <location>
        <begin position="343"/>
        <end position="365"/>
    </location>
</feature>
<name>A0AAD5TX96_9FUNG</name>
<dbReference type="CDD" id="cd00067">
    <property type="entry name" value="GAL4"/>
    <property type="match status" value="1"/>
</dbReference>
<evidence type="ECO:0000256" key="8">
    <source>
        <dbReference type="ARBA" id="ARBA00022927"/>
    </source>
</evidence>
<dbReference type="GO" id="GO:0005085">
    <property type="term" value="F:guanyl-nucleotide exchange factor activity"/>
    <property type="evidence" value="ECO:0007669"/>
    <property type="project" value="InterPro"/>
</dbReference>
<dbReference type="InterPro" id="IPR001138">
    <property type="entry name" value="Zn2Cys6_DnaBD"/>
</dbReference>
<evidence type="ECO:0000256" key="1">
    <source>
        <dbReference type="ARBA" id="ARBA00004389"/>
    </source>
</evidence>
<dbReference type="GO" id="GO:0015031">
    <property type="term" value="P:protein transport"/>
    <property type="evidence" value="ECO:0007669"/>
    <property type="project" value="UniProtKB-KW"/>
</dbReference>
<gene>
    <name evidence="13" type="ORF">HK099_006990</name>
</gene>
<evidence type="ECO:0000256" key="5">
    <source>
        <dbReference type="ARBA" id="ARBA00022737"/>
    </source>
</evidence>